<dbReference type="InterPro" id="IPR043504">
    <property type="entry name" value="Peptidase_S1_PA_chymotrypsin"/>
</dbReference>
<evidence type="ECO:0000259" key="4">
    <source>
        <dbReference type="SMART" id="SM00228"/>
    </source>
</evidence>
<organism evidence="5">
    <name type="scientific">mine drainage metagenome</name>
    <dbReference type="NCBI Taxonomy" id="410659"/>
    <lineage>
        <taxon>unclassified sequences</taxon>
        <taxon>metagenomes</taxon>
        <taxon>ecological metagenomes</taxon>
    </lineage>
</organism>
<dbReference type="PANTHER" id="PTHR43343">
    <property type="entry name" value="PEPTIDASE S12"/>
    <property type="match status" value="1"/>
</dbReference>
<keyword evidence="3" id="KW-0378">Hydrolase</keyword>
<dbReference type="PANTHER" id="PTHR43343:SF3">
    <property type="entry name" value="PROTEASE DO-LIKE 8, CHLOROPLASTIC"/>
    <property type="match status" value="1"/>
</dbReference>
<comment type="caution">
    <text evidence="5">The sequence shown here is derived from an EMBL/GenBank/DDBJ whole genome shotgun (WGS) entry which is preliminary data.</text>
</comment>
<name>A0A1J5QKV1_9ZZZZ</name>
<dbReference type="InterPro" id="IPR036034">
    <property type="entry name" value="PDZ_sf"/>
</dbReference>
<keyword evidence="2 5" id="KW-0645">Protease</keyword>
<reference evidence="5" key="1">
    <citation type="submission" date="2016-10" db="EMBL/GenBank/DDBJ databases">
        <title>Sequence of Gallionella enrichment culture.</title>
        <authorList>
            <person name="Poehlein A."/>
            <person name="Muehling M."/>
            <person name="Daniel R."/>
        </authorList>
    </citation>
    <scope>NUCLEOTIDE SEQUENCE</scope>
</reference>
<dbReference type="Pfam" id="PF13365">
    <property type="entry name" value="Trypsin_2"/>
    <property type="match status" value="1"/>
</dbReference>
<dbReference type="Gene3D" id="2.30.42.10">
    <property type="match status" value="1"/>
</dbReference>
<dbReference type="SUPFAM" id="SSF50494">
    <property type="entry name" value="Trypsin-like serine proteases"/>
    <property type="match status" value="1"/>
</dbReference>
<dbReference type="AlphaFoldDB" id="A0A1J5QKV1"/>
<protein>
    <submittedName>
        <fullName evidence="5">Putative serine protease HtrA</fullName>
    </submittedName>
</protein>
<dbReference type="InterPro" id="IPR051201">
    <property type="entry name" value="Chloro_Bact_Ser_Proteases"/>
</dbReference>
<dbReference type="SMART" id="SM00228">
    <property type="entry name" value="PDZ"/>
    <property type="match status" value="1"/>
</dbReference>
<dbReference type="GO" id="GO:0006508">
    <property type="term" value="P:proteolysis"/>
    <property type="evidence" value="ECO:0007669"/>
    <property type="project" value="UniProtKB-KW"/>
</dbReference>
<gene>
    <name evidence="5" type="primary">htrA_5</name>
    <name evidence="5" type="ORF">GALL_376570</name>
</gene>
<dbReference type="SUPFAM" id="SSF50156">
    <property type="entry name" value="PDZ domain-like"/>
    <property type="match status" value="1"/>
</dbReference>
<dbReference type="Gene3D" id="2.40.10.10">
    <property type="entry name" value="Trypsin-like serine proteases"/>
    <property type="match status" value="2"/>
</dbReference>
<evidence type="ECO:0000256" key="1">
    <source>
        <dbReference type="ARBA" id="ARBA00010541"/>
    </source>
</evidence>
<feature type="domain" description="PDZ" evidence="4">
    <location>
        <begin position="316"/>
        <end position="388"/>
    </location>
</feature>
<dbReference type="EMBL" id="MLJW01001040">
    <property type="protein sequence ID" value="OIQ80588.1"/>
    <property type="molecule type" value="Genomic_DNA"/>
</dbReference>
<evidence type="ECO:0000256" key="3">
    <source>
        <dbReference type="ARBA" id="ARBA00022801"/>
    </source>
</evidence>
<evidence type="ECO:0000256" key="2">
    <source>
        <dbReference type="ARBA" id="ARBA00022670"/>
    </source>
</evidence>
<dbReference type="Pfam" id="PF13180">
    <property type="entry name" value="PDZ_2"/>
    <property type="match status" value="1"/>
</dbReference>
<dbReference type="InterPro" id="IPR001478">
    <property type="entry name" value="PDZ"/>
</dbReference>
<dbReference type="InterPro" id="IPR001940">
    <property type="entry name" value="Peptidase_S1C"/>
</dbReference>
<comment type="similarity">
    <text evidence="1">Belongs to the peptidase S1C family.</text>
</comment>
<sequence length="404" mass="39464">MKLGLSPAIKMGASFAAGLVLAGTGAYAVSSLTSNQVGACVSKATRVMTLAPSTGTCPKGSTLVLWNKTGPRGLTGAQGPKGDVGAAGSIVNAVTGSTSLSVPAIAAKLLPAVVSVSVDSANGTSTGSGSIIRSQANLSYILTNNHVIAEALTGGTITVEFEDGSTIPGTVVGHDNAYDLAVVKVLKGNLPTVTLGDSSSIAIGDSVVAVGSPLGLSGTVTSGIISALNRPVTTTGGSGIEAYIDALQTDAAVNPGNSGGPLVDSQGQVIGVNSAIATLSSGASQSGSIGLGFAIPINQAKRVSDEIISTGVSTRPLLGVAFDTIYSGIGAKIAAVTAGGAAANAGIPVGSLIRSVDGHVVHDSIEAIVRIRSHAPGDTLSMKIDLPSGASQTFTVILGSAPSN</sequence>
<evidence type="ECO:0000313" key="5">
    <source>
        <dbReference type="EMBL" id="OIQ80588.1"/>
    </source>
</evidence>
<dbReference type="PRINTS" id="PR00834">
    <property type="entry name" value="PROTEASES2C"/>
</dbReference>
<proteinExistence type="inferred from homology"/>
<dbReference type="InterPro" id="IPR009003">
    <property type="entry name" value="Peptidase_S1_PA"/>
</dbReference>
<accession>A0A1J5QKV1</accession>
<dbReference type="GO" id="GO:0004252">
    <property type="term" value="F:serine-type endopeptidase activity"/>
    <property type="evidence" value="ECO:0007669"/>
    <property type="project" value="InterPro"/>
</dbReference>